<dbReference type="SUPFAM" id="SSF56719">
    <property type="entry name" value="Type II DNA topoisomerase"/>
    <property type="match status" value="1"/>
</dbReference>
<keyword evidence="3" id="KW-0479">Metal-binding</keyword>
<dbReference type="Pfam" id="PF00204">
    <property type="entry name" value="DNA_gyraseB"/>
    <property type="match status" value="1"/>
</dbReference>
<dbReference type="Gene3D" id="3.30.230.10">
    <property type="match status" value="1"/>
</dbReference>
<dbReference type="Pfam" id="PF02518">
    <property type="entry name" value="HATPase_c"/>
    <property type="match status" value="1"/>
</dbReference>
<feature type="site" description="Interaction with DNA" evidence="7">
    <location>
        <position position="458"/>
    </location>
</feature>
<dbReference type="GO" id="GO:0003677">
    <property type="term" value="F:DNA binding"/>
    <property type="evidence" value="ECO:0007669"/>
    <property type="project" value="UniProtKB-UniRule"/>
</dbReference>
<dbReference type="InterPro" id="IPR018522">
    <property type="entry name" value="TopoIIA_CS"/>
</dbReference>
<feature type="site" description="Interaction with DNA" evidence="7">
    <location>
        <position position="510"/>
    </location>
</feature>
<dbReference type="PANTHER" id="PTHR45866">
    <property type="entry name" value="DNA GYRASE/TOPOISOMERASE SUBUNIT B"/>
    <property type="match status" value="1"/>
</dbReference>
<dbReference type="InterPro" id="IPR013759">
    <property type="entry name" value="Topo_IIA_B_C"/>
</dbReference>
<dbReference type="GO" id="GO:0006265">
    <property type="term" value="P:DNA topological change"/>
    <property type="evidence" value="ECO:0007669"/>
    <property type="project" value="UniProtKB-UniRule"/>
</dbReference>
<dbReference type="GO" id="GO:0007059">
    <property type="term" value="P:chromosome segregation"/>
    <property type="evidence" value="ECO:0007669"/>
    <property type="project" value="UniProtKB-UniRule"/>
</dbReference>
<dbReference type="RefSeq" id="WP_053391050.1">
    <property type="nucleotide sequence ID" value="NZ_CP010899.1"/>
</dbReference>
<dbReference type="GO" id="GO:0046872">
    <property type="term" value="F:metal ion binding"/>
    <property type="evidence" value="ECO:0007669"/>
    <property type="project" value="UniProtKB-KW"/>
</dbReference>
<gene>
    <name evidence="7 9" type="primary">parE</name>
    <name evidence="9" type="ORF">SKUN_001000</name>
</gene>
<dbReference type="InterPro" id="IPR000565">
    <property type="entry name" value="Topo_IIA_B"/>
</dbReference>
<dbReference type="Pfam" id="PF00986">
    <property type="entry name" value="DNA_gyraseB_C"/>
    <property type="match status" value="1"/>
</dbReference>
<dbReference type="HAMAP" id="MF_00939">
    <property type="entry name" value="ParE_type2"/>
    <property type="match status" value="1"/>
</dbReference>
<dbReference type="InterPro" id="IPR001241">
    <property type="entry name" value="Topo_IIA"/>
</dbReference>
<organism evidence="9 10">
    <name type="scientific">Spiroplasma kunkelii CR2-3x</name>
    <dbReference type="NCBI Taxonomy" id="273035"/>
    <lineage>
        <taxon>Bacteria</taxon>
        <taxon>Bacillati</taxon>
        <taxon>Mycoplasmatota</taxon>
        <taxon>Mollicutes</taxon>
        <taxon>Entomoplasmatales</taxon>
        <taxon>Spiroplasmataceae</taxon>
        <taxon>Spiroplasma</taxon>
    </lineage>
</organism>
<keyword evidence="6 7" id="KW-0413">Isomerase</keyword>
<dbReference type="FunFam" id="3.30.565.10:FF:000002">
    <property type="entry name" value="DNA gyrase subunit B"/>
    <property type="match status" value="1"/>
</dbReference>
<dbReference type="SUPFAM" id="SSF54211">
    <property type="entry name" value="Ribosomal protein S5 domain 2-like"/>
    <property type="match status" value="1"/>
</dbReference>
<feature type="binding site" evidence="7">
    <location>
        <position position="50"/>
    </location>
    <ligand>
        <name>ATP</name>
        <dbReference type="ChEBI" id="CHEBI:30616"/>
    </ligand>
</feature>
<dbReference type="PRINTS" id="PR00418">
    <property type="entry name" value="TPI2FAMILY"/>
</dbReference>
<dbReference type="Gene3D" id="3.40.50.670">
    <property type="match status" value="1"/>
</dbReference>
<dbReference type="InterPro" id="IPR005740">
    <property type="entry name" value="ParE_type2"/>
</dbReference>
<comment type="function">
    <text evidence="7">Topoisomerase IV is essential for chromosome segregation. It relaxes supercoiled DNA. Performs the decatenation events required during the replication of a circular DNA molecule.</text>
</comment>
<feature type="binding site" evidence="7">
    <location>
        <position position="10"/>
    </location>
    <ligand>
        <name>ATP</name>
        <dbReference type="ChEBI" id="CHEBI:30616"/>
    </ligand>
</feature>
<evidence type="ECO:0000259" key="8">
    <source>
        <dbReference type="PROSITE" id="PS50880"/>
    </source>
</evidence>
<dbReference type="PROSITE" id="PS50880">
    <property type="entry name" value="TOPRIM"/>
    <property type="match status" value="1"/>
</dbReference>
<comment type="subunit">
    <text evidence="7">Heterotetramer composed of ParC and ParE.</text>
</comment>
<dbReference type="SMART" id="SM00387">
    <property type="entry name" value="HATPase_c"/>
    <property type="match status" value="1"/>
</dbReference>
<dbReference type="GO" id="GO:0034335">
    <property type="term" value="F:DNA negative supercoiling activity"/>
    <property type="evidence" value="ECO:0007669"/>
    <property type="project" value="UniProtKB-ARBA"/>
</dbReference>
<keyword evidence="7" id="KW-0547">Nucleotide-binding</keyword>
<dbReference type="KEGG" id="skn:SKUN_001000"/>
<dbReference type="STRING" id="273035.SKUN_001000"/>
<dbReference type="FunFam" id="3.40.50.670:FF:000001">
    <property type="entry name" value="DNA topoisomerase 2"/>
    <property type="match status" value="1"/>
</dbReference>
<evidence type="ECO:0000256" key="2">
    <source>
        <dbReference type="ARBA" id="ARBA00001946"/>
    </source>
</evidence>
<dbReference type="PANTHER" id="PTHR45866:SF12">
    <property type="entry name" value="DNA TOPOISOMERASE 4 SUBUNIT B"/>
    <property type="match status" value="1"/>
</dbReference>
<evidence type="ECO:0000256" key="1">
    <source>
        <dbReference type="ARBA" id="ARBA00000185"/>
    </source>
</evidence>
<dbReference type="EC" id="5.6.2.2" evidence="7"/>
<evidence type="ECO:0000256" key="6">
    <source>
        <dbReference type="ARBA" id="ARBA00023235"/>
    </source>
</evidence>
<feature type="binding site" evidence="7">
    <location>
        <position position="341"/>
    </location>
    <ligand>
        <name>ATP</name>
        <dbReference type="ChEBI" id="CHEBI:30616"/>
    </ligand>
</feature>
<accession>A0A0K2JI31</accession>
<dbReference type="InterPro" id="IPR002288">
    <property type="entry name" value="DNA_gyrase_B_C"/>
</dbReference>
<reference evidence="9 10" key="1">
    <citation type="journal article" date="2015" name="Genome Announc.">
        <title>Complete Genome Sequence of Spiroplasma kunkelii Strain CR2-3x, Causal Agent of Corn Stunt Disease in Zea mays L.</title>
        <authorList>
            <person name="Davis R.E."/>
            <person name="Shao J."/>
            <person name="Dally E.L."/>
            <person name="Zhao Y."/>
            <person name="Gasparich G.E."/>
            <person name="Gaynor B.J."/>
            <person name="Athey J.C."/>
            <person name="Harrison N.A."/>
            <person name="Donofrio N."/>
        </authorList>
    </citation>
    <scope>NUCLEOTIDE SEQUENCE [LARGE SCALE GENOMIC DNA]</scope>
    <source>
        <strain evidence="9 10">CR2-3x</strain>
    </source>
</reference>
<dbReference type="EMBL" id="CP010899">
    <property type="protein sequence ID" value="ALA97886.1"/>
    <property type="molecule type" value="Genomic_DNA"/>
</dbReference>
<keyword evidence="5 7" id="KW-0238">DNA-binding</keyword>
<evidence type="ECO:0000256" key="3">
    <source>
        <dbReference type="ARBA" id="ARBA00022723"/>
    </source>
</evidence>
<evidence type="ECO:0000256" key="5">
    <source>
        <dbReference type="ARBA" id="ARBA00023125"/>
    </source>
</evidence>
<dbReference type="Pfam" id="PF01751">
    <property type="entry name" value="Toprim"/>
    <property type="match status" value="1"/>
</dbReference>
<feature type="domain" description="Toprim" evidence="8">
    <location>
        <begin position="424"/>
        <end position="538"/>
    </location>
</feature>
<proteinExistence type="inferred from homology"/>
<dbReference type="NCBIfam" id="NF004189">
    <property type="entry name" value="PRK05644.1"/>
    <property type="match status" value="1"/>
</dbReference>
<dbReference type="InterPro" id="IPR013760">
    <property type="entry name" value="Topo_IIA-like_dom_sf"/>
</dbReference>
<comment type="similarity">
    <text evidence="7">Belongs to the type II topoisomerase family. ParE type 2 subfamily.</text>
</comment>
<dbReference type="NCBIfam" id="TIGR01058">
    <property type="entry name" value="parE_Gpos"/>
    <property type="match status" value="1"/>
</dbReference>
<keyword evidence="10" id="KW-1185">Reference proteome</keyword>
<feature type="binding site" evidence="7">
    <location>
        <begin position="117"/>
        <end position="123"/>
    </location>
    <ligand>
        <name>ATP</name>
        <dbReference type="ChEBI" id="CHEBI:30616"/>
    </ligand>
</feature>
<sequence>MSIKDKTLKYDESSIQILEGLDAVRKRPGMYIGSTDVRGLHHLVWEIIDNSIDEALAGYCNEIDIIIYKNNAITVADNGRGVPTGIHSSGKSTPEVIFSVLHAGGKFGGDGYKTSGGLHGVGSSVVNALSSTFDVTIYRDHKVWSIKFANGGQVKESLTKIGTTTKTGTTVTFLPDHEIFKVIDFSFSTISERIRESAFLNSGVKLTLTDLRTDKKVSYLFNNGLEEFITYMNEGKKNITPIIMLKGIEKQIEVEIALQYSTEFNENLLSFANNVKTSEGGSHVAGFRTGLTKVINDYAHKEGLLKEKDKNLDSVDTREGLTAIVSVKIPENLIQYEGQTKGKLGTYEARLVVETIVAKQFGFWLIENKANAYTIIEKALLARNVREEARKAREAARNSKKRGNSDRLLTGKLTPAQNRNKFNNEIFLVEGDSAGGSAKLGRDRRFQAILPLRGKVINAEKAKIQDLMNNEEINVMINAIGTGVGNGFDINDANYGKVIIMTDADTDGAHIQTLLLTFFYRYMRPLIENHRVYLALPPLFKITSTKNKHIEYAWDETELKNKLSQFHGKFELQRYKGLGEMNAEQLWETTMDPQTRQLILVTIDDAVMAERRIVTLMGDDSKKRKDWIDENVKFTLEDDFQGIIN</sequence>
<keyword evidence="7" id="KW-0067">ATP-binding</keyword>
<keyword evidence="7" id="KW-0799">Topoisomerase</keyword>
<keyword evidence="4" id="KW-0460">Magnesium</keyword>
<dbReference type="InterPro" id="IPR003594">
    <property type="entry name" value="HATPase_dom"/>
</dbReference>
<dbReference type="InterPro" id="IPR036890">
    <property type="entry name" value="HATPase_C_sf"/>
</dbReference>
<dbReference type="PROSITE" id="PS00177">
    <property type="entry name" value="TOPOISOMERASE_II"/>
    <property type="match status" value="1"/>
</dbReference>
<comment type="cofactor">
    <cofactor evidence="2">
        <name>Mg(2+)</name>
        <dbReference type="ChEBI" id="CHEBI:18420"/>
    </cofactor>
</comment>
<evidence type="ECO:0000256" key="7">
    <source>
        <dbReference type="HAMAP-Rule" id="MF_00939"/>
    </source>
</evidence>
<dbReference type="PATRIC" id="fig|273035.7.peg.1233"/>
<protein>
    <recommendedName>
        <fullName evidence="7">DNA topoisomerase 4 subunit B</fullName>
        <ecNumber evidence="7">5.6.2.2</ecNumber>
    </recommendedName>
    <alternativeName>
        <fullName evidence="7">Topoisomerase IV subunit B</fullName>
    </alternativeName>
</protein>
<evidence type="ECO:0000313" key="10">
    <source>
        <dbReference type="Proteomes" id="UP000062963"/>
    </source>
</evidence>
<dbReference type="GO" id="GO:0005524">
    <property type="term" value="F:ATP binding"/>
    <property type="evidence" value="ECO:0007669"/>
    <property type="project" value="UniProtKB-UniRule"/>
</dbReference>
<dbReference type="AlphaFoldDB" id="A0A0K2JI31"/>
<dbReference type="InterPro" id="IPR013506">
    <property type="entry name" value="Topo_IIA_bsu_dom2"/>
</dbReference>
<feature type="site" description="Interaction with DNA" evidence="7">
    <location>
        <position position="624"/>
    </location>
</feature>
<dbReference type="InterPro" id="IPR020568">
    <property type="entry name" value="Ribosomal_Su5_D2-typ_SF"/>
</dbReference>
<dbReference type="PRINTS" id="PR01159">
    <property type="entry name" value="DNAGYRASEB"/>
</dbReference>
<dbReference type="CDD" id="cd16928">
    <property type="entry name" value="HATPase_GyrB-like"/>
    <property type="match status" value="1"/>
</dbReference>
<dbReference type="SMART" id="SM00433">
    <property type="entry name" value="TOP2c"/>
    <property type="match status" value="1"/>
</dbReference>
<dbReference type="InterPro" id="IPR014721">
    <property type="entry name" value="Ribsml_uS5_D2-typ_fold_subgr"/>
</dbReference>
<evidence type="ECO:0000313" key="9">
    <source>
        <dbReference type="EMBL" id="ALA97886.1"/>
    </source>
</evidence>
<feature type="binding site" evidence="7">
    <location>
        <position position="77"/>
    </location>
    <ligand>
        <name>ATP</name>
        <dbReference type="ChEBI" id="CHEBI:30616"/>
    </ligand>
</feature>
<dbReference type="OrthoDB" id="9802808at2"/>
<dbReference type="InterPro" id="IPR006171">
    <property type="entry name" value="TOPRIM_dom"/>
</dbReference>
<name>A0A0K2JI31_SPIKU</name>
<evidence type="ECO:0000256" key="4">
    <source>
        <dbReference type="ARBA" id="ARBA00022842"/>
    </source>
</evidence>
<dbReference type="Gene3D" id="3.30.565.10">
    <property type="entry name" value="Histidine kinase-like ATPase, C-terminal domain"/>
    <property type="match status" value="1"/>
</dbReference>
<dbReference type="SUPFAM" id="SSF55874">
    <property type="entry name" value="ATPase domain of HSP90 chaperone/DNA topoisomerase II/histidine kinase"/>
    <property type="match status" value="1"/>
</dbReference>
<comment type="catalytic activity">
    <reaction evidence="1 7">
        <text>ATP-dependent breakage, passage and rejoining of double-stranded DNA.</text>
        <dbReference type="EC" id="5.6.2.2"/>
    </reaction>
</comment>
<dbReference type="GO" id="GO:0005694">
    <property type="term" value="C:chromosome"/>
    <property type="evidence" value="ECO:0007669"/>
    <property type="project" value="InterPro"/>
</dbReference>
<dbReference type="Proteomes" id="UP000062963">
    <property type="component" value="Chromosome"/>
</dbReference>